<dbReference type="AlphaFoldDB" id="A0A3Q0FHZ0"/>
<keyword evidence="1" id="KW-1185">Reference proteome</keyword>
<organism evidence="1 2">
    <name type="scientific">Alligator sinensis</name>
    <name type="common">Chinese alligator</name>
    <dbReference type="NCBI Taxonomy" id="38654"/>
    <lineage>
        <taxon>Eukaryota</taxon>
        <taxon>Metazoa</taxon>
        <taxon>Chordata</taxon>
        <taxon>Craniata</taxon>
        <taxon>Vertebrata</taxon>
        <taxon>Euteleostomi</taxon>
        <taxon>Archelosauria</taxon>
        <taxon>Archosauria</taxon>
        <taxon>Crocodylia</taxon>
        <taxon>Alligatoridae</taxon>
        <taxon>Alligatorinae</taxon>
        <taxon>Alligator</taxon>
    </lineage>
</organism>
<sequence>MLGAEVLLVGPSEVKEPKDSSASSLPASHLSLICFPRFESCWPALMQDARGGVIVVSPDLPSHLEEADAWSSCFVQQQQQLLDSQRLLVAHRKPGRAVDSEGPSLAAPLNKLKLVQSSLEEDPEDVRIEFMKYFKSIVNLLNESRAREEVSIIT</sequence>
<reference evidence="2" key="1">
    <citation type="submission" date="2025-08" db="UniProtKB">
        <authorList>
            <consortium name="RefSeq"/>
        </authorList>
    </citation>
    <scope>IDENTIFICATION</scope>
</reference>
<evidence type="ECO:0000313" key="2">
    <source>
        <dbReference type="RefSeq" id="XP_025047211.1"/>
    </source>
</evidence>
<protein>
    <submittedName>
        <fullName evidence="2">Intraflagellar transport protein 22 homolog isoform X1</fullName>
    </submittedName>
</protein>
<evidence type="ECO:0000313" key="1">
    <source>
        <dbReference type="Proteomes" id="UP000189705"/>
    </source>
</evidence>
<dbReference type="Proteomes" id="UP000189705">
    <property type="component" value="Unplaced"/>
</dbReference>
<dbReference type="KEGG" id="asn:102385871"/>
<dbReference type="GeneID" id="102385871"/>
<name>A0A3Q0FHZ0_ALLSI</name>
<accession>A0A3Q0FHZ0</accession>
<dbReference type="RefSeq" id="XP_025047211.1">
    <property type="nucleotide sequence ID" value="XM_025191426.1"/>
</dbReference>
<gene>
    <name evidence="2" type="primary">LOC102385871</name>
</gene>
<dbReference type="InParanoid" id="A0A3Q0FHZ0"/>
<proteinExistence type="predicted"/>
<dbReference type="STRING" id="38654.A0A3Q0FHZ0"/>